<dbReference type="Pfam" id="PF10243">
    <property type="entry name" value="MIP-T3"/>
    <property type="match status" value="1"/>
</dbReference>
<dbReference type="GO" id="GO:0070507">
    <property type="term" value="P:regulation of microtubule cytoskeleton organization"/>
    <property type="evidence" value="ECO:0007669"/>
    <property type="project" value="TreeGrafter"/>
</dbReference>
<keyword evidence="5" id="KW-0175">Coiled coil</keyword>
<evidence type="ECO:0000313" key="13">
    <source>
        <dbReference type="EMBL" id="SPP83066.1"/>
    </source>
</evidence>
<dbReference type="Pfam" id="PF17749">
    <property type="entry name" value="MIP-T3_C"/>
    <property type="match status" value="1"/>
</dbReference>
<evidence type="ECO:0000256" key="3">
    <source>
        <dbReference type="ARBA" id="ARBA00022490"/>
    </source>
</evidence>
<name>A0A3B0KBL8_DROGU</name>
<evidence type="ECO:0000256" key="1">
    <source>
        <dbReference type="ARBA" id="ARBA00004120"/>
    </source>
</evidence>
<feature type="compositionally biased region" description="Polar residues" evidence="10">
    <location>
        <begin position="236"/>
        <end position="247"/>
    </location>
</feature>
<dbReference type="GO" id="GO:0048731">
    <property type="term" value="P:system development"/>
    <property type="evidence" value="ECO:0007669"/>
    <property type="project" value="UniProtKB-ARBA"/>
</dbReference>
<dbReference type="GO" id="GO:0036064">
    <property type="term" value="C:ciliary basal body"/>
    <property type="evidence" value="ECO:0007669"/>
    <property type="project" value="TreeGrafter"/>
</dbReference>
<feature type="region of interest" description="Disordered" evidence="10">
    <location>
        <begin position="504"/>
        <end position="529"/>
    </location>
</feature>
<gene>
    <name evidence="13" type="ORF">DGUA_6G017846</name>
</gene>
<sequence>MSSDQELDAIIKATQQALGKYIKKPPLTEKLLKKPPFRFLMDVFNSFIKQTATFEGLYTFEEQQFENIGDREAKIRFLQKMIDAIKLTTKRDLKVRTSKIVAGQEPELTNELLQAMASVAEQSLDWQTAVDQVAVAATALIKPAKEKPKKENKPPSKQTSPSGKEEEAKRAKEKRVSPQEQKLRKATALASRGTPTEKEKLTQKKVKATAGEAKLSRQASKQKSPSPVKQKAKTKGQASTESDTVAMSMSPVPAAVAKQPSPEAVPKKASAEAVPKNASPEAATKSSSPEAAPKKASPEAVTKKPSPSSSPKVSKEAAAELAQESTAPPTESESRKSSSKSRRSSGSQRQLAAAQAEPEQPASSSKIQQQQPEPSAQADSNNNNQEEARQVAAPLTRENSKETNQRPRTSLRPPSARPASARPGAPRRRNVEIVLQPNDQIKMSGINVKLETFGDLDDDGENLVIIEDANSHDIEKGAEEPLLEGQVDAQGRLVQQILETQKELVHQSAETEQPATQPNQTARQSSARQVNDLRDLIQSLTKAVNPLGKLMDFIPEDIDAMQLELTMWRDTYTQAATELKRERSLTASATEPMKHQLQQIDASIAEYEELIDESRHKILQNNARILKMLMEQ</sequence>
<dbReference type="GO" id="GO:0005930">
    <property type="term" value="C:axoneme"/>
    <property type="evidence" value="ECO:0007669"/>
    <property type="project" value="UniProtKB-SubCell"/>
</dbReference>
<feature type="domain" description="TRAF3-interacting protein 1 C-terminal" evidence="12">
    <location>
        <begin position="487"/>
        <end position="631"/>
    </location>
</feature>
<evidence type="ECO:0000259" key="11">
    <source>
        <dbReference type="Pfam" id="PF10243"/>
    </source>
</evidence>
<evidence type="ECO:0000256" key="5">
    <source>
        <dbReference type="ARBA" id="ARBA00023054"/>
    </source>
</evidence>
<evidence type="ECO:0000256" key="9">
    <source>
        <dbReference type="ARBA" id="ARBA00070492"/>
    </source>
</evidence>
<evidence type="ECO:0000256" key="2">
    <source>
        <dbReference type="ARBA" id="ARBA00004430"/>
    </source>
</evidence>
<dbReference type="PANTHER" id="PTHR31363:SF0">
    <property type="entry name" value="TRAF3-INTERACTING PROTEIN 1"/>
    <property type="match status" value="1"/>
</dbReference>
<organism evidence="13 14">
    <name type="scientific">Drosophila guanche</name>
    <name type="common">Fruit fly</name>
    <dbReference type="NCBI Taxonomy" id="7266"/>
    <lineage>
        <taxon>Eukaryota</taxon>
        <taxon>Metazoa</taxon>
        <taxon>Ecdysozoa</taxon>
        <taxon>Arthropoda</taxon>
        <taxon>Hexapoda</taxon>
        <taxon>Insecta</taxon>
        <taxon>Pterygota</taxon>
        <taxon>Neoptera</taxon>
        <taxon>Endopterygota</taxon>
        <taxon>Diptera</taxon>
        <taxon>Brachycera</taxon>
        <taxon>Muscomorpha</taxon>
        <taxon>Ephydroidea</taxon>
        <taxon>Drosophilidae</taxon>
        <taxon>Drosophila</taxon>
        <taxon>Sophophora</taxon>
    </lineage>
</organism>
<dbReference type="GO" id="GO:0042073">
    <property type="term" value="P:intraciliary transport"/>
    <property type="evidence" value="ECO:0007669"/>
    <property type="project" value="TreeGrafter"/>
</dbReference>
<feature type="compositionally biased region" description="Polar residues" evidence="10">
    <location>
        <begin position="508"/>
        <end position="529"/>
    </location>
</feature>
<feature type="compositionally biased region" description="Low complexity" evidence="10">
    <location>
        <begin position="278"/>
        <end position="291"/>
    </location>
</feature>
<feature type="region of interest" description="Disordered" evidence="10">
    <location>
        <begin position="144"/>
        <end position="431"/>
    </location>
</feature>
<protein>
    <recommendedName>
        <fullName evidence="9">TRAF3-interacting protein 1</fullName>
    </recommendedName>
</protein>
<keyword evidence="3" id="KW-0963">Cytoplasm</keyword>
<evidence type="ECO:0000256" key="6">
    <source>
        <dbReference type="ARBA" id="ARBA00023212"/>
    </source>
</evidence>
<dbReference type="GO" id="GO:0030992">
    <property type="term" value="C:intraciliary transport particle B"/>
    <property type="evidence" value="ECO:0007669"/>
    <property type="project" value="TreeGrafter"/>
</dbReference>
<keyword evidence="4" id="KW-0970">Cilium biogenesis/degradation</keyword>
<feature type="compositionally biased region" description="Polar residues" evidence="10">
    <location>
        <begin position="366"/>
        <end position="385"/>
    </location>
</feature>
<feature type="compositionally biased region" description="Basic and acidic residues" evidence="10">
    <location>
        <begin position="144"/>
        <end position="154"/>
    </location>
</feature>
<dbReference type="InterPro" id="IPR018799">
    <property type="entry name" value="TRAF3IP1"/>
</dbReference>
<reference evidence="14" key="1">
    <citation type="submission" date="2018-01" db="EMBL/GenBank/DDBJ databases">
        <authorList>
            <person name="Alioto T."/>
            <person name="Alioto T."/>
        </authorList>
    </citation>
    <scope>NUCLEOTIDE SEQUENCE [LARGE SCALE GENOMIC DNA]</scope>
</reference>
<dbReference type="AlphaFoldDB" id="A0A3B0KBL8"/>
<feature type="compositionally biased region" description="Basic and acidic residues" evidence="10">
    <location>
        <begin position="163"/>
        <end position="183"/>
    </location>
</feature>
<dbReference type="EMBL" id="OUUW01000007">
    <property type="protein sequence ID" value="SPP83066.1"/>
    <property type="molecule type" value="Genomic_DNA"/>
</dbReference>
<keyword evidence="14" id="KW-1185">Reference proteome</keyword>
<dbReference type="InterPro" id="IPR040468">
    <property type="entry name" value="TRAF3IP1_N"/>
</dbReference>
<dbReference type="Proteomes" id="UP000268350">
    <property type="component" value="Unassembled WGS sequence"/>
</dbReference>
<dbReference type="GO" id="GO:0008017">
    <property type="term" value="F:microtubule binding"/>
    <property type="evidence" value="ECO:0007669"/>
    <property type="project" value="InterPro"/>
</dbReference>
<feature type="compositionally biased region" description="Low complexity" evidence="10">
    <location>
        <begin position="218"/>
        <end position="229"/>
    </location>
</feature>
<evidence type="ECO:0000256" key="4">
    <source>
        <dbReference type="ARBA" id="ARBA00022794"/>
    </source>
</evidence>
<keyword evidence="6" id="KW-0206">Cytoskeleton</keyword>
<dbReference type="GO" id="GO:0048513">
    <property type="term" value="P:animal organ development"/>
    <property type="evidence" value="ECO:0007669"/>
    <property type="project" value="UniProtKB-ARBA"/>
</dbReference>
<evidence type="ECO:0000259" key="12">
    <source>
        <dbReference type="Pfam" id="PF17749"/>
    </source>
</evidence>
<evidence type="ECO:0000256" key="7">
    <source>
        <dbReference type="ARBA" id="ARBA00023273"/>
    </source>
</evidence>
<dbReference type="OrthoDB" id="10258914at2759"/>
<dbReference type="Gene3D" id="1.10.418.50">
    <property type="entry name" value="Microtubule-binding protein MIP-T3"/>
    <property type="match status" value="1"/>
</dbReference>
<evidence type="ECO:0000313" key="14">
    <source>
        <dbReference type="Proteomes" id="UP000268350"/>
    </source>
</evidence>
<keyword evidence="7" id="KW-0966">Cell projection</keyword>
<evidence type="ECO:0000256" key="8">
    <source>
        <dbReference type="ARBA" id="ARBA00043971"/>
    </source>
</evidence>
<accession>A0A3B0KBL8</accession>
<feature type="compositionally biased region" description="Low complexity" evidence="10">
    <location>
        <begin position="406"/>
        <end position="424"/>
    </location>
</feature>
<comment type="subcellular location">
    <subcellularLocation>
        <location evidence="2">Cytoplasm</location>
        <location evidence="2">Cytoskeleton</location>
        <location evidence="2">Cilium axoneme</location>
    </subcellularLocation>
    <subcellularLocation>
        <location evidence="1">Cytoplasm</location>
        <location evidence="1">Cytoskeleton</location>
        <location evidence="1">Cilium basal body</location>
    </subcellularLocation>
</comment>
<proteinExistence type="inferred from homology"/>
<dbReference type="FunFam" id="1.10.418.50:FF:000001">
    <property type="entry name" value="TRAF3-interacting protein 1 isoform X1"/>
    <property type="match status" value="1"/>
</dbReference>
<dbReference type="STRING" id="7266.A0A3B0KBL8"/>
<dbReference type="InterPro" id="IPR042576">
    <property type="entry name" value="TRAF3IP1_N_sf"/>
</dbReference>
<dbReference type="InterPro" id="IPR041476">
    <property type="entry name" value="TRAF3IP1_C"/>
</dbReference>
<feature type="compositionally biased region" description="Low complexity" evidence="10">
    <location>
        <begin position="298"/>
        <end position="312"/>
    </location>
</feature>
<feature type="compositionally biased region" description="Low complexity" evidence="10">
    <location>
        <begin position="344"/>
        <end position="365"/>
    </location>
</feature>
<dbReference type="OMA" id="FRFLMDV"/>
<feature type="domain" description="TRAF3-interacting protein 1 N-terminal" evidence="11">
    <location>
        <begin position="11"/>
        <end position="121"/>
    </location>
</feature>
<evidence type="ECO:0000256" key="10">
    <source>
        <dbReference type="SAM" id="MobiDB-lite"/>
    </source>
</evidence>
<dbReference type="GO" id="GO:0060271">
    <property type="term" value="P:cilium assembly"/>
    <property type="evidence" value="ECO:0007669"/>
    <property type="project" value="TreeGrafter"/>
</dbReference>
<comment type="similarity">
    <text evidence="8">Belongs to the TRAF3IP1 family.</text>
</comment>
<dbReference type="PANTHER" id="PTHR31363">
    <property type="entry name" value="TRAF3-INTERACTING PROTEIN 1"/>
    <property type="match status" value="1"/>
</dbReference>